<name>A0ABY1SA22_CALBS</name>
<accession>A0ABY1SA22</accession>
<protein>
    <submittedName>
        <fullName evidence="1">Uncharacterized protein</fullName>
    </submittedName>
</protein>
<evidence type="ECO:0000313" key="1">
    <source>
        <dbReference type="EMBL" id="SMR94551.1"/>
    </source>
</evidence>
<comment type="caution">
    <text evidence="1">The sequence shown here is derived from an EMBL/GenBank/DDBJ whole genome shotgun (WGS) entry which is preliminary data.</text>
</comment>
<dbReference type="Proteomes" id="UP000196803">
    <property type="component" value="Unassembled WGS sequence"/>
</dbReference>
<sequence length="65" mass="7285">MQDIKDIVIAEIKPDMSIAKVDSPSLRSAKNDLEAKICIHITIGFFRGYKLHLLCAGKEEVIPLF</sequence>
<gene>
    <name evidence="1" type="ORF">SAMN05216240_2138</name>
</gene>
<organism evidence="1 2">
    <name type="scientific">Caldicellulosiruptor bescii</name>
    <name type="common">Anaerocellum thermophilum</name>
    <dbReference type="NCBI Taxonomy" id="31899"/>
    <lineage>
        <taxon>Bacteria</taxon>
        <taxon>Bacillati</taxon>
        <taxon>Bacillota</taxon>
        <taxon>Bacillota incertae sedis</taxon>
        <taxon>Caldicellulosiruptorales</taxon>
        <taxon>Caldicellulosiruptoraceae</taxon>
        <taxon>Caldicellulosiruptor</taxon>
    </lineage>
</organism>
<proteinExistence type="predicted"/>
<evidence type="ECO:0000313" key="2">
    <source>
        <dbReference type="Proteomes" id="UP000196803"/>
    </source>
</evidence>
<keyword evidence="2" id="KW-1185">Reference proteome</keyword>
<dbReference type="GeneID" id="69101804"/>
<dbReference type="RefSeq" id="WP_231503285.1">
    <property type="nucleotide sequence ID" value="NZ_FUZJ01000001.1"/>
</dbReference>
<reference evidence="1 2" key="1">
    <citation type="submission" date="2017-05" db="EMBL/GenBank/DDBJ databases">
        <authorList>
            <person name="Varghese N."/>
            <person name="Submissions S."/>
        </authorList>
    </citation>
    <scope>NUCLEOTIDE SEQUENCE [LARGE SCALE GENOMIC DNA]</scope>
    <source>
        <strain evidence="1 2">MACB1020</strain>
    </source>
</reference>
<dbReference type="EMBL" id="FXXC01000001">
    <property type="protein sequence ID" value="SMR94551.1"/>
    <property type="molecule type" value="Genomic_DNA"/>
</dbReference>